<reference evidence="1 2" key="1">
    <citation type="submission" date="2018-08" db="EMBL/GenBank/DDBJ databases">
        <title>A genome reference for cultivated species of the human gut microbiota.</title>
        <authorList>
            <person name="Zou Y."/>
            <person name="Xue W."/>
            <person name="Luo G."/>
        </authorList>
    </citation>
    <scope>NUCLEOTIDE SEQUENCE [LARGE SCALE GENOMIC DNA]</scope>
    <source>
        <strain evidence="1 2">OM06-2</strain>
    </source>
</reference>
<evidence type="ECO:0000313" key="2">
    <source>
        <dbReference type="Proteomes" id="UP000260814"/>
    </source>
</evidence>
<gene>
    <name evidence="1" type="ORF">DXB87_10625</name>
</gene>
<name>A0A3E4Z737_9BACT</name>
<dbReference type="EMBL" id="QSTW01000013">
    <property type="protein sequence ID" value="RGM90346.1"/>
    <property type="molecule type" value="Genomic_DNA"/>
</dbReference>
<protein>
    <submittedName>
        <fullName evidence="1">Uncharacterized protein</fullName>
    </submittedName>
</protein>
<proteinExistence type="predicted"/>
<accession>A0A3E4Z737</accession>
<sequence>MKEFKIVGDMGNNQNEKVSITFEVEKEFIKAVMLVSGFDMVSFEDVKDEINNVVINEEVLRDFGTDSAEIQQIKSAISMIAIGMAFRNISSRKCGSKKSGLFAKLQALKEEKNRKS</sequence>
<comment type="caution">
    <text evidence="1">The sequence shown here is derived from an EMBL/GenBank/DDBJ whole genome shotgun (WGS) entry which is preliminary data.</text>
</comment>
<evidence type="ECO:0000313" key="1">
    <source>
        <dbReference type="EMBL" id="RGM90346.1"/>
    </source>
</evidence>
<organism evidence="1 2">
    <name type="scientific">Phocaeicola plebeius</name>
    <dbReference type="NCBI Taxonomy" id="310297"/>
    <lineage>
        <taxon>Bacteria</taxon>
        <taxon>Pseudomonadati</taxon>
        <taxon>Bacteroidota</taxon>
        <taxon>Bacteroidia</taxon>
        <taxon>Bacteroidales</taxon>
        <taxon>Bacteroidaceae</taxon>
        <taxon>Phocaeicola</taxon>
    </lineage>
</organism>
<dbReference type="AlphaFoldDB" id="A0A3E4Z737"/>
<dbReference type="Proteomes" id="UP000260814">
    <property type="component" value="Unassembled WGS sequence"/>
</dbReference>